<feature type="transmembrane region" description="Helical" evidence="5">
    <location>
        <begin position="95"/>
        <end position="115"/>
    </location>
</feature>
<evidence type="ECO:0000256" key="3">
    <source>
        <dbReference type="ARBA" id="ARBA00022989"/>
    </source>
</evidence>
<keyword evidence="2 5" id="KW-0812">Transmembrane</keyword>
<feature type="transmembrane region" description="Helical" evidence="5">
    <location>
        <begin position="274"/>
        <end position="296"/>
    </location>
</feature>
<dbReference type="PANTHER" id="PTHR43759:SF1">
    <property type="entry name" value="GLUCOSE IMPORT SYSTEM PERMEASE PROTEIN GLCT"/>
    <property type="match status" value="1"/>
</dbReference>
<dbReference type="Gene3D" id="1.10.3720.10">
    <property type="entry name" value="MetI-like"/>
    <property type="match status" value="1"/>
</dbReference>
<gene>
    <name evidence="8" type="ORF">VXC91_33340</name>
</gene>
<accession>A0ABU7FRG2</accession>
<dbReference type="PANTHER" id="PTHR43759">
    <property type="entry name" value="TREHALOSE TRANSPORT SYSTEM PERMEASE PROTEIN SUGA"/>
    <property type="match status" value="1"/>
</dbReference>
<feature type="transmembrane region" description="Helical" evidence="5">
    <location>
        <begin position="219"/>
        <end position="238"/>
    </location>
</feature>
<evidence type="ECO:0000256" key="1">
    <source>
        <dbReference type="ARBA" id="ARBA00004141"/>
    </source>
</evidence>
<dbReference type="RefSeq" id="WP_329511093.1">
    <property type="nucleotide sequence ID" value="NZ_BAAAYZ010000093.1"/>
</dbReference>
<keyword evidence="9" id="KW-1185">Reference proteome</keyword>
<dbReference type="SUPFAM" id="SSF161098">
    <property type="entry name" value="MetI-like"/>
    <property type="match status" value="1"/>
</dbReference>
<protein>
    <submittedName>
        <fullName evidence="8">Sugar ABC transporter permease</fullName>
    </submittedName>
</protein>
<evidence type="ECO:0000256" key="5">
    <source>
        <dbReference type="RuleBase" id="RU363032"/>
    </source>
</evidence>
<dbReference type="InterPro" id="IPR052730">
    <property type="entry name" value="Sugar_ABC_transporter"/>
</dbReference>
<feature type="transmembrane region" description="Helical" evidence="5">
    <location>
        <begin position="127"/>
        <end position="147"/>
    </location>
</feature>
<dbReference type="PROSITE" id="PS50928">
    <property type="entry name" value="ABC_TM1"/>
    <property type="match status" value="1"/>
</dbReference>
<feature type="region of interest" description="Disordered" evidence="6">
    <location>
        <begin position="1"/>
        <end position="22"/>
    </location>
</feature>
<proteinExistence type="inferred from homology"/>
<evidence type="ECO:0000256" key="4">
    <source>
        <dbReference type="ARBA" id="ARBA00023136"/>
    </source>
</evidence>
<dbReference type="EMBL" id="JAYWVC010000174">
    <property type="protein sequence ID" value="MED7826700.1"/>
    <property type="molecule type" value="Genomic_DNA"/>
</dbReference>
<evidence type="ECO:0000259" key="7">
    <source>
        <dbReference type="PROSITE" id="PS50928"/>
    </source>
</evidence>
<organism evidence="8 9">
    <name type="scientific">Streptomyces chiangmaiensis</name>
    <dbReference type="NCBI Taxonomy" id="766497"/>
    <lineage>
        <taxon>Bacteria</taxon>
        <taxon>Bacillati</taxon>
        <taxon>Actinomycetota</taxon>
        <taxon>Actinomycetes</taxon>
        <taxon>Kitasatosporales</taxon>
        <taxon>Streptomycetaceae</taxon>
        <taxon>Streptomyces</taxon>
    </lineage>
</organism>
<dbReference type="Proteomes" id="UP001333996">
    <property type="component" value="Unassembled WGS sequence"/>
</dbReference>
<evidence type="ECO:0000256" key="6">
    <source>
        <dbReference type="SAM" id="MobiDB-lite"/>
    </source>
</evidence>
<dbReference type="InterPro" id="IPR035906">
    <property type="entry name" value="MetI-like_sf"/>
</dbReference>
<dbReference type="InterPro" id="IPR000515">
    <property type="entry name" value="MetI-like"/>
</dbReference>
<name>A0ABU7FRG2_9ACTN</name>
<feature type="transmembrane region" description="Helical" evidence="5">
    <location>
        <begin position="29"/>
        <end position="50"/>
    </location>
</feature>
<evidence type="ECO:0000313" key="8">
    <source>
        <dbReference type="EMBL" id="MED7826700.1"/>
    </source>
</evidence>
<dbReference type="Pfam" id="PF00528">
    <property type="entry name" value="BPD_transp_1"/>
    <property type="match status" value="1"/>
</dbReference>
<keyword evidence="5" id="KW-0813">Transport</keyword>
<evidence type="ECO:0000313" key="9">
    <source>
        <dbReference type="Proteomes" id="UP001333996"/>
    </source>
</evidence>
<sequence>MTTTSKVRASGLPGAPPLPKRHKGGGTWAAWYLVAPALLLLAAVIGYPLVKAIYLSLFSDTIGGTSEFIGLGNYRTALTGDGAGDFWSALRVTGLFTFFSVALEVAIGLAMALVMHRAFRGRGLVRASVLVPWAIPTAVTSVLWRWMLQPEGIVNHLTGGSTLWTGSQWPSRAAIVIADTWKTSPFLALLILAGLQLIPDELYEAARVDGAGAWRRFRSVTLPLLMPSLMVAVLFRLLDALRIYDLPQLLTGGANGTTTLSMLVVQSSIQQTKFGYGSALSTLTFLIIFGVALVFIRFMGTSLLPADDEEGRTA</sequence>
<comment type="similarity">
    <text evidence="5">Belongs to the binding-protein-dependent transport system permease family.</text>
</comment>
<evidence type="ECO:0000256" key="2">
    <source>
        <dbReference type="ARBA" id="ARBA00022692"/>
    </source>
</evidence>
<keyword evidence="3 5" id="KW-1133">Transmembrane helix</keyword>
<keyword evidence="4 5" id="KW-0472">Membrane</keyword>
<feature type="domain" description="ABC transmembrane type-1" evidence="7">
    <location>
        <begin position="90"/>
        <end position="295"/>
    </location>
</feature>
<comment type="caution">
    <text evidence="8">The sequence shown here is derived from an EMBL/GenBank/DDBJ whole genome shotgun (WGS) entry which is preliminary data.</text>
</comment>
<comment type="subcellular location">
    <subcellularLocation>
        <location evidence="5">Cell membrane</location>
        <topology evidence="5">Multi-pass membrane protein</topology>
    </subcellularLocation>
    <subcellularLocation>
        <location evidence="1">Membrane</location>
        <topology evidence="1">Multi-pass membrane protein</topology>
    </subcellularLocation>
</comment>
<reference evidence="8" key="1">
    <citation type="submission" date="2024-01" db="EMBL/GenBank/DDBJ databases">
        <title>First draft genome sequence data of TA4-1, the type strain of Gram-positive actinobacterium Streptomyces chiangmaiensis.</title>
        <authorList>
            <person name="Yasawong M."/>
            <person name="Nantapong N."/>
        </authorList>
    </citation>
    <scope>NUCLEOTIDE SEQUENCE</scope>
    <source>
        <strain evidence="8">TA4-1</strain>
    </source>
</reference>
<dbReference type="CDD" id="cd06261">
    <property type="entry name" value="TM_PBP2"/>
    <property type="match status" value="1"/>
</dbReference>